<dbReference type="InterPro" id="IPR020481">
    <property type="entry name" value="Intracell_prot_inh_BsuPI"/>
</dbReference>
<gene>
    <name evidence="2" type="ORF">OB955_03530</name>
</gene>
<dbReference type="InterPro" id="IPR038144">
    <property type="entry name" value="IPI"/>
</dbReference>
<dbReference type="Pfam" id="PF12690">
    <property type="entry name" value="BsuPI"/>
    <property type="match status" value="1"/>
</dbReference>
<feature type="domain" description="Intracellular proteinase inhibitor BsuPI" evidence="1">
    <location>
        <begin position="7"/>
        <end position="101"/>
    </location>
</feature>
<accession>A0ABT2QA52</accession>
<organism evidence="2 3">
    <name type="scientific">Natronoglomus mannanivorans</name>
    <dbReference type="NCBI Taxonomy" id="2979990"/>
    <lineage>
        <taxon>Archaea</taxon>
        <taxon>Methanobacteriati</taxon>
        <taxon>Methanobacteriota</taxon>
        <taxon>Stenosarchaea group</taxon>
        <taxon>Halobacteria</taxon>
        <taxon>Halobacteriales</taxon>
        <taxon>Natrialbaceae</taxon>
        <taxon>Natronoglomus</taxon>
    </lineage>
</organism>
<reference evidence="2 3" key="1">
    <citation type="submission" date="2022-09" db="EMBL/GenBank/DDBJ databases">
        <title>Enrichment on poylsaccharides allowed isolation of novel metabolic and taxonomic groups of Haloarchaea.</title>
        <authorList>
            <person name="Sorokin D.Y."/>
            <person name="Elcheninov A.G."/>
            <person name="Khizhniak T.V."/>
            <person name="Kolganova T.V."/>
            <person name="Kublanov I.V."/>
        </authorList>
    </citation>
    <scope>NUCLEOTIDE SEQUENCE [LARGE SCALE GENOMIC DNA]</scope>
    <source>
        <strain evidence="2 3">AArc-m2/3/4</strain>
    </source>
</reference>
<protein>
    <recommendedName>
        <fullName evidence="1">Intracellular proteinase inhibitor BsuPI domain-containing protein</fullName>
    </recommendedName>
</protein>
<dbReference type="EMBL" id="JAOPKB010000001">
    <property type="protein sequence ID" value="MCU4971809.1"/>
    <property type="molecule type" value="Genomic_DNA"/>
</dbReference>
<sequence length="112" mass="12183">MTLEGSLDVSVSDDGNDVRFAFTVHNTGSGTADLQFPDACKADFAVLDEGREIWRFTDGRVFAQLIGEASIPPGESITYDGKWDDPQNGEFTAVGELCARNEQCEARAEFSV</sequence>
<dbReference type="RefSeq" id="WP_338006966.1">
    <property type="nucleotide sequence ID" value="NZ_JAOPKB010000001.1"/>
</dbReference>
<comment type="caution">
    <text evidence="2">The sequence shown here is derived from an EMBL/GenBank/DDBJ whole genome shotgun (WGS) entry which is preliminary data.</text>
</comment>
<evidence type="ECO:0000313" key="3">
    <source>
        <dbReference type="Proteomes" id="UP001320972"/>
    </source>
</evidence>
<name>A0ABT2QA52_9EURY</name>
<dbReference type="Gene3D" id="2.60.40.2360">
    <property type="entry name" value="Intracellular proteinase inhibitor BsuPI"/>
    <property type="match status" value="1"/>
</dbReference>
<dbReference type="Proteomes" id="UP001320972">
    <property type="component" value="Unassembled WGS sequence"/>
</dbReference>
<evidence type="ECO:0000259" key="1">
    <source>
        <dbReference type="Pfam" id="PF12690"/>
    </source>
</evidence>
<keyword evidence="3" id="KW-1185">Reference proteome</keyword>
<proteinExistence type="predicted"/>
<evidence type="ECO:0000313" key="2">
    <source>
        <dbReference type="EMBL" id="MCU4971809.1"/>
    </source>
</evidence>